<name>A0A069RCD1_PEPLI</name>
<evidence type="ECO:0000313" key="6">
    <source>
        <dbReference type="EMBL" id="KDR94666.1"/>
    </source>
</evidence>
<dbReference type="OrthoDB" id="9788539at2"/>
<sequence>MIDMHCHILPGVDDGSKSLEESVEMAKIAYADGIRHIINTSHYHTEADYVTGKRLLEIASEFNAVLGNLGIGVRVQVGNELYFNEGLMKALDEGGFYTLAGSRYVLVEFRPDKVPEDIAEVAYEFSIRGYVPIVAHVERYAQVLGDMGMAKRMIEAGFLLQVNSRSLLGKRGTPVFDFCEHAVKNRMIHFVASDAHDSRVRTPKMSGAYEKAKELAGEDIANEIFISNPQRILKDEEIVPFEIVEHQKKGLIARLFKRK</sequence>
<keyword evidence="4" id="KW-0904">Protein phosphatase</keyword>
<comment type="caution">
    <text evidence="6">The sequence shown here is derived from an EMBL/GenBank/DDBJ whole genome shotgun (WGS) entry which is preliminary data.</text>
</comment>
<gene>
    <name evidence="6" type="ORF">CLIT_14c01270</name>
</gene>
<reference evidence="6 7" key="1">
    <citation type="submission" date="2014-03" db="EMBL/GenBank/DDBJ databases">
        <title>Genome sequence of Clostridium litorale W6, DSM 5388.</title>
        <authorList>
            <person name="Poehlein A."/>
            <person name="Jagirdar A."/>
            <person name="Khonsari B."/>
            <person name="Chibani C.M."/>
            <person name="Gutierrez Gutierrez D.A."/>
            <person name="Davydova E."/>
            <person name="Alghaithi H.S."/>
            <person name="Nair K.P."/>
            <person name="Dhamotharan K."/>
            <person name="Chandran L."/>
            <person name="G W."/>
            <person name="Daniel R."/>
        </authorList>
    </citation>
    <scope>NUCLEOTIDE SEQUENCE [LARGE SCALE GENOMIC DNA]</scope>
    <source>
        <strain evidence="6 7">W6</strain>
    </source>
</reference>
<dbReference type="AlphaFoldDB" id="A0A069RCD1"/>
<protein>
    <recommendedName>
        <fullName evidence="2">protein-tyrosine-phosphatase</fullName>
        <ecNumber evidence="2">3.1.3.48</ecNumber>
    </recommendedName>
</protein>
<evidence type="ECO:0000256" key="1">
    <source>
        <dbReference type="ARBA" id="ARBA00005750"/>
    </source>
</evidence>
<dbReference type="InterPro" id="IPR016667">
    <property type="entry name" value="Caps_polysacc_synth_CpsB/CapC"/>
</dbReference>
<dbReference type="GO" id="GO:0004725">
    <property type="term" value="F:protein tyrosine phosphatase activity"/>
    <property type="evidence" value="ECO:0007669"/>
    <property type="project" value="UniProtKB-EC"/>
</dbReference>
<dbReference type="EMBL" id="JJMM01000014">
    <property type="protein sequence ID" value="KDR94666.1"/>
    <property type="molecule type" value="Genomic_DNA"/>
</dbReference>
<evidence type="ECO:0000256" key="4">
    <source>
        <dbReference type="ARBA" id="ARBA00022912"/>
    </source>
</evidence>
<keyword evidence="3" id="KW-0378">Hydrolase</keyword>
<dbReference type="EC" id="3.1.3.48" evidence="2"/>
<evidence type="ECO:0000256" key="5">
    <source>
        <dbReference type="ARBA" id="ARBA00051722"/>
    </source>
</evidence>
<dbReference type="eggNOG" id="COG4464">
    <property type="taxonomic scope" value="Bacteria"/>
</dbReference>
<comment type="similarity">
    <text evidence="1">Belongs to the metallo-dependent hydrolases superfamily. CpsB/CapC family.</text>
</comment>
<keyword evidence="7" id="KW-1185">Reference proteome</keyword>
<evidence type="ECO:0000256" key="3">
    <source>
        <dbReference type="ARBA" id="ARBA00022801"/>
    </source>
</evidence>
<dbReference type="InterPro" id="IPR016195">
    <property type="entry name" value="Pol/histidinol_Pase-like"/>
</dbReference>
<dbReference type="PIRSF" id="PIRSF016557">
    <property type="entry name" value="Caps_synth_CpsB"/>
    <property type="match status" value="1"/>
</dbReference>
<dbReference type="Proteomes" id="UP000027946">
    <property type="component" value="Unassembled WGS sequence"/>
</dbReference>
<accession>A0A069RCD1</accession>
<dbReference type="STRING" id="1121324.CLIT_14c01270"/>
<organism evidence="6 7">
    <name type="scientific">Peptoclostridium litorale DSM 5388</name>
    <dbReference type="NCBI Taxonomy" id="1121324"/>
    <lineage>
        <taxon>Bacteria</taxon>
        <taxon>Bacillati</taxon>
        <taxon>Bacillota</taxon>
        <taxon>Clostridia</taxon>
        <taxon>Peptostreptococcales</taxon>
        <taxon>Peptoclostridiaceae</taxon>
        <taxon>Peptoclostridium</taxon>
    </lineage>
</organism>
<dbReference type="GO" id="GO:0030145">
    <property type="term" value="F:manganese ion binding"/>
    <property type="evidence" value="ECO:0007669"/>
    <property type="project" value="InterPro"/>
</dbReference>
<dbReference type="SUPFAM" id="SSF89550">
    <property type="entry name" value="PHP domain-like"/>
    <property type="match status" value="1"/>
</dbReference>
<proteinExistence type="inferred from homology"/>
<comment type="catalytic activity">
    <reaction evidence="5">
        <text>O-phospho-L-tyrosyl-[protein] + H2O = L-tyrosyl-[protein] + phosphate</text>
        <dbReference type="Rhea" id="RHEA:10684"/>
        <dbReference type="Rhea" id="RHEA-COMP:10136"/>
        <dbReference type="Rhea" id="RHEA-COMP:20101"/>
        <dbReference type="ChEBI" id="CHEBI:15377"/>
        <dbReference type="ChEBI" id="CHEBI:43474"/>
        <dbReference type="ChEBI" id="CHEBI:46858"/>
        <dbReference type="ChEBI" id="CHEBI:61978"/>
        <dbReference type="EC" id="3.1.3.48"/>
    </reaction>
</comment>
<dbReference type="PANTHER" id="PTHR39181:SF1">
    <property type="entry name" value="TYROSINE-PROTEIN PHOSPHATASE YWQE"/>
    <property type="match status" value="1"/>
</dbReference>
<dbReference type="RefSeq" id="WP_038266569.1">
    <property type="nucleotide sequence ID" value="NZ_FSRH01000015.1"/>
</dbReference>
<dbReference type="Pfam" id="PF19567">
    <property type="entry name" value="CpsB_CapC"/>
    <property type="match status" value="1"/>
</dbReference>
<evidence type="ECO:0000256" key="2">
    <source>
        <dbReference type="ARBA" id="ARBA00013064"/>
    </source>
</evidence>
<dbReference type="PANTHER" id="PTHR39181">
    <property type="entry name" value="TYROSINE-PROTEIN PHOSPHATASE YWQE"/>
    <property type="match status" value="1"/>
</dbReference>
<evidence type="ECO:0000313" key="7">
    <source>
        <dbReference type="Proteomes" id="UP000027946"/>
    </source>
</evidence>
<dbReference type="Gene3D" id="3.20.20.140">
    <property type="entry name" value="Metal-dependent hydrolases"/>
    <property type="match status" value="1"/>
</dbReference>